<feature type="domain" description="YkoP-like" evidence="1">
    <location>
        <begin position="8"/>
        <end position="186"/>
    </location>
</feature>
<evidence type="ECO:0000259" key="1">
    <source>
        <dbReference type="Pfam" id="PF22790"/>
    </source>
</evidence>
<keyword evidence="3" id="KW-1185">Reference proteome</keyword>
<dbReference type="HOGENOM" id="CLU_114932_0_0_9"/>
<dbReference type="KEGG" id="tpz:Tph_c03950"/>
<dbReference type="AlphaFoldDB" id="K4LEX0"/>
<protein>
    <recommendedName>
        <fullName evidence="1">YkoP-like domain-containing protein</fullName>
    </recommendedName>
</protein>
<name>K4LEX0_THEPS</name>
<organism evidence="2 3">
    <name type="scientific">Thermacetogenium phaeum (strain ATCC BAA-254 / DSM 26808 / PB)</name>
    <dbReference type="NCBI Taxonomy" id="1089553"/>
    <lineage>
        <taxon>Bacteria</taxon>
        <taxon>Bacillati</taxon>
        <taxon>Bacillota</taxon>
        <taxon>Clostridia</taxon>
        <taxon>Thermoanaerobacterales</taxon>
        <taxon>Thermoanaerobacteraceae</taxon>
        <taxon>Thermacetogenium</taxon>
    </lineage>
</organism>
<dbReference type="Proteomes" id="UP000000467">
    <property type="component" value="Chromosome"/>
</dbReference>
<dbReference type="InterPro" id="IPR054467">
    <property type="entry name" value="YkoP-like_dom"/>
</dbReference>
<proteinExistence type="predicted"/>
<accession>K4LEX0</accession>
<evidence type="ECO:0000313" key="3">
    <source>
        <dbReference type="Proteomes" id="UP000000467"/>
    </source>
</evidence>
<dbReference type="RefSeq" id="WP_015049560.1">
    <property type="nucleotide sequence ID" value="NC_018870.1"/>
</dbReference>
<dbReference type="eggNOG" id="COG0726">
    <property type="taxonomic scope" value="Bacteria"/>
</dbReference>
<reference evidence="2 3" key="1">
    <citation type="journal article" date="2012" name="BMC Genomics">
        <title>Genome-guided analysis of physiological and morphological traits of the fermentative acetate oxidizer Thermacetogenium phaeum.</title>
        <authorList>
            <person name="Oehler D."/>
            <person name="Poehlein A."/>
            <person name="Leimbach A."/>
            <person name="Muller N."/>
            <person name="Daniel R."/>
            <person name="Gottschalk G."/>
            <person name="Schink B."/>
        </authorList>
    </citation>
    <scope>NUCLEOTIDE SEQUENCE [LARGE SCALE GENOMIC DNA]</scope>
    <source>
        <strain evidence="3">ATCC BAA-254 / DSM 26808 / PB</strain>
    </source>
</reference>
<dbReference type="EMBL" id="CP003732">
    <property type="protein sequence ID" value="AFV10642.1"/>
    <property type="molecule type" value="Genomic_DNA"/>
</dbReference>
<gene>
    <name evidence="2" type="ordered locus">Tph_c03950</name>
</gene>
<evidence type="ECO:0000313" key="2">
    <source>
        <dbReference type="EMBL" id="AFV10642.1"/>
    </source>
</evidence>
<dbReference type="OrthoDB" id="1951946at2"/>
<dbReference type="Pfam" id="PF22790">
    <property type="entry name" value="YkoP"/>
    <property type="match status" value="1"/>
</dbReference>
<dbReference type="STRING" id="1089553.Tph_c03950"/>
<sequence>MRQTIWREFTLAFWDVWERIYSLLFHVRKVQPGSLFRLNLREYRGPALTLRDGTALHPGDKVGELHLANRQLLELQQKCGNQIQAVMCVKKELKQSLTELAALVAQEKVDPQVKAFFGITIFHQGARLLGFEVEEIRSRFWRFCFRCGQLLLLATYHPLGFRRFQKGHQSLVPKVIWMSRSQLIRNFSPPERP</sequence>